<organism evidence="1 2">
    <name type="scientific">Albidovulum sediminicola</name>
    <dbReference type="NCBI Taxonomy" id="2984331"/>
    <lineage>
        <taxon>Bacteria</taxon>
        <taxon>Pseudomonadati</taxon>
        <taxon>Pseudomonadota</taxon>
        <taxon>Alphaproteobacteria</taxon>
        <taxon>Rhodobacterales</taxon>
        <taxon>Paracoccaceae</taxon>
        <taxon>Albidovulum</taxon>
    </lineage>
</organism>
<evidence type="ECO:0000313" key="1">
    <source>
        <dbReference type="EMBL" id="MCV2865444.1"/>
    </source>
</evidence>
<keyword evidence="2" id="KW-1185">Reference proteome</keyword>
<protein>
    <submittedName>
        <fullName evidence="1">PhnD/SsuA/transferrin family substrate-binding protein</fullName>
    </submittedName>
</protein>
<gene>
    <name evidence="1" type="ORF">OE647_11980</name>
</gene>
<dbReference type="Pfam" id="PF12974">
    <property type="entry name" value="Phosphonate-bd"/>
    <property type="match status" value="1"/>
</dbReference>
<dbReference type="PANTHER" id="PTHR35841">
    <property type="entry name" value="PHOSPHONATES-BINDING PERIPLASMIC PROTEIN"/>
    <property type="match status" value="1"/>
</dbReference>
<dbReference type="RefSeq" id="WP_263721963.1">
    <property type="nucleotide sequence ID" value="NZ_JAOWLA010000010.1"/>
</dbReference>
<dbReference type="EMBL" id="JAOWLA010000010">
    <property type="protein sequence ID" value="MCV2865444.1"/>
    <property type="molecule type" value="Genomic_DNA"/>
</dbReference>
<evidence type="ECO:0000313" key="2">
    <source>
        <dbReference type="Proteomes" id="UP001652503"/>
    </source>
</evidence>
<proteinExistence type="predicted"/>
<comment type="caution">
    <text evidence="1">The sequence shown here is derived from an EMBL/GenBank/DDBJ whole genome shotgun (WGS) entry which is preliminary data.</text>
</comment>
<dbReference type="Gene3D" id="3.40.190.10">
    <property type="entry name" value="Periplasmic binding protein-like II"/>
    <property type="match status" value="1"/>
</dbReference>
<accession>A0ABT2Z2R7</accession>
<dbReference type="PANTHER" id="PTHR35841:SF1">
    <property type="entry name" value="PHOSPHONATES-BINDING PERIPLASMIC PROTEIN"/>
    <property type="match status" value="1"/>
</dbReference>
<reference evidence="1 2" key="1">
    <citation type="submission" date="2022-10" db="EMBL/GenBank/DDBJ databases">
        <title>Defluviimonas sp. nov., isolated from ocean surface water.</title>
        <authorList>
            <person name="He W."/>
            <person name="Wang L."/>
            <person name="Zhang D.-F."/>
        </authorList>
    </citation>
    <scope>NUCLEOTIDE SEQUENCE [LARGE SCALE GENOMIC DNA]</scope>
    <source>
        <strain evidence="1 2">WL0075</strain>
    </source>
</reference>
<sequence>MIAMLPMYDWNEVRGATDRYWMLIRDGLRTRGIDAPEALTRDMDLWEAWESPDLLLGQTCGFPYRTRLHDRVVLVATPDYALPDAPAGYYYSQMVARAEETGALSDLLTRRLAINGTDSQSGWAAPLNFAASLGVEVGETVTTGAHLESARVVIEGRADIAAIDAVTWRLLSAHRPEMASALRVLGRTAPPTPGLPYITASGRDGAVIARAIAEAIEALSPADRAALGLTGLVALGKDAYMSVPVPQRK</sequence>
<name>A0ABT2Z2R7_9RHOB</name>
<dbReference type="SUPFAM" id="SSF53850">
    <property type="entry name" value="Periplasmic binding protein-like II"/>
    <property type="match status" value="1"/>
</dbReference>
<dbReference type="Proteomes" id="UP001652503">
    <property type="component" value="Unassembled WGS sequence"/>
</dbReference>